<organism evidence="1 2">
    <name type="scientific">Candidatus Zymogenus saltonus</name>
    <dbReference type="NCBI Taxonomy" id="2844893"/>
    <lineage>
        <taxon>Bacteria</taxon>
        <taxon>Deltaproteobacteria</taxon>
        <taxon>Candidatus Zymogenia</taxon>
        <taxon>Candidatus Zymogeniales</taxon>
        <taxon>Candidatus Zymogenaceae</taxon>
        <taxon>Candidatus Zymogenus</taxon>
    </lineage>
</organism>
<dbReference type="AlphaFoldDB" id="A0A9D8KDV6"/>
<evidence type="ECO:0000313" key="2">
    <source>
        <dbReference type="Proteomes" id="UP000809273"/>
    </source>
</evidence>
<dbReference type="Pfam" id="PF14196">
    <property type="entry name" value="ATC_hydrolase"/>
    <property type="match status" value="1"/>
</dbReference>
<sequence length="238" mass="27701">MGRKKDTVSSKTILMFNIFIALIQKKILRERYGKEKTDAWLKRSRGIFKSLYRKMPDIGGGENMLYKNLAMSTFLMPMAVVMKQEGLPTREIGEHIFNVAERSNELFLPLMKALSYADKSQVKKMRLAAERSLKREYPADWVFEFVEGGEKYLYGYDIKECAIHKFWRDQGLEELAPYLCLTDWAKWKAMGVSVERTQTVANGGDLCDFRYCKEKKECPSGWPPESNVEWTGKFERGR</sequence>
<proteinExistence type="predicted"/>
<name>A0A9D8KDV6_9DELT</name>
<evidence type="ECO:0000313" key="1">
    <source>
        <dbReference type="EMBL" id="MBN1571781.1"/>
    </source>
</evidence>
<dbReference type="InterPro" id="IPR026002">
    <property type="entry name" value="ATC_hydrolase-like"/>
</dbReference>
<dbReference type="GO" id="GO:0016787">
    <property type="term" value="F:hydrolase activity"/>
    <property type="evidence" value="ECO:0007669"/>
    <property type="project" value="UniProtKB-KW"/>
</dbReference>
<accession>A0A9D8KDV6</accession>
<protein>
    <submittedName>
        <fullName evidence="1">L-2-amino-thiazoline-4-carboxylic acid hydrolase</fullName>
    </submittedName>
</protein>
<reference evidence="1" key="2">
    <citation type="submission" date="2021-01" db="EMBL/GenBank/DDBJ databases">
        <authorList>
            <person name="Hahn C.R."/>
            <person name="Youssef N.H."/>
            <person name="Elshahed M."/>
        </authorList>
    </citation>
    <scope>NUCLEOTIDE SEQUENCE</scope>
    <source>
        <strain evidence="1">Zod_Metabat.24</strain>
    </source>
</reference>
<dbReference type="EMBL" id="JAFGIX010000006">
    <property type="protein sequence ID" value="MBN1571781.1"/>
    <property type="molecule type" value="Genomic_DNA"/>
</dbReference>
<dbReference type="Proteomes" id="UP000809273">
    <property type="component" value="Unassembled WGS sequence"/>
</dbReference>
<reference evidence="1" key="1">
    <citation type="journal article" date="2021" name="Environ. Microbiol.">
        <title>Genomic characterization of three novel Desulfobacterota classes expand the metabolic and phylogenetic diversity of the phylum.</title>
        <authorList>
            <person name="Murphy C.L."/>
            <person name="Biggerstaff J."/>
            <person name="Eichhorn A."/>
            <person name="Ewing E."/>
            <person name="Shahan R."/>
            <person name="Soriano D."/>
            <person name="Stewart S."/>
            <person name="VanMol K."/>
            <person name="Walker R."/>
            <person name="Walters P."/>
            <person name="Elshahed M.S."/>
            <person name="Youssef N.H."/>
        </authorList>
    </citation>
    <scope>NUCLEOTIDE SEQUENCE</scope>
    <source>
        <strain evidence="1">Zod_Metabat.24</strain>
    </source>
</reference>
<gene>
    <name evidence="1" type="ORF">JW984_01155</name>
</gene>
<keyword evidence="1" id="KW-0378">Hydrolase</keyword>
<comment type="caution">
    <text evidence="1">The sequence shown here is derived from an EMBL/GenBank/DDBJ whole genome shotgun (WGS) entry which is preliminary data.</text>
</comment>